<keyword evidence="1" id="KW-1133">Transmembrane helix</keyword>
<evidence type="ECO:0000313" key="2">
    <source>
        <dbReference type="EMBL" id="MBK9716183.1"/>
    </source>
</evidence>
<gene>
    <name evidence="2" type="ORF">IPO85_01410</name>
</gene>
<dbReference type="Proteomes" id="UP000808349">
    <property type="component" value="Unassembled WGS sequence"/>
</dbReference>
<name>A0A9D7S6L4_9BACT</name>
<feature type="transmembrane region" description="Helical" evidence="1">
    <location>
        <begin position="310"/>
        <end position="334"/>
    </location>
</feature>
<feature type="transmembrane region" description="Helical" evidence="1">
    <location>
        <begin position="253"/>
        <end position="272"/>
    </location>
</feature>
<accession>A0A9D7S6L4</accession>
<feature type="transmembrane region" description="Helical" evidence="1">
    <location>
        <begin position="221"/>
        <end position="241"/>
    </location>
</feature>
<evidence type="ECO:0000313" key="3">
    <source>
        <dbReference type="Proteomes" id="UP000808349"/>
    </source>
</evidence>
<evidence type="ECO:0000256" key="1">
    <source>
        <dbReference type="SAM" id="Phobius"/>
    </source>
</evidence>
<dbReference type="InterPro" id="IPR022134">
    <property type="entry name" value="DUF3667"/>
</dbReference>
<sequence length="335" mass="39992">MARKRIRDTICKNCDTKINIGDHFCHECGQENHAPNQPIRHLFFELIESIFHFDTKILFTYKTFFSTPGKITKEYNENKRMRYVPPLRMYIFTSAIFFFFLQMNTESHTPTIKTDAIQQERFDSILENNTIINKNDTSSIKPDSTININFSIFDQHFSLTPSILDDISRNPEHVIDSLIILKGLTPNFFYRKFFKQMIKTINADDHYTKNILRLFIKNTSISIFVLMPIFGLLLFIIYYKFKKNYYEYLILSIHYHTIFFTVLGVILAIDYWFKWNSIIQYGVLIMWIYLLFTLKYLFQQEWIKTIVKTILCSIMYIIIVFIGLSISLLLGWIYI</sequence>
<protein>
    <submittedName>
        <fullName evidence="2">DUF3667 domain-containing protein</fullName>
    </submittedName>
</protein>
<keyword evidence="1" id="KW-0472">Membrane</keyword>
<comment type="caution">
    <text evidence="2">The sequence shown here is derived from an EMBL/GenBank/DDBJ whole genome shotgun (WGS) entry which is preliminary data.</text>
</comment>
<feature type="transmembrane region" description="Helical" evidence="1">
    <location>
        <begin position="278"/>
        <end position="298"/>
    </location>
</feature>
<feature type="transmembrane region" description="Helical" evidence="1">
    <location>
        <begin position="87"/>
        <end position="103"/>
    </location>
</feature>
<reference evidence="2 3" key="1">
    <citation type="submission" date="2020-10" db="EMBL/GenBank/DDBJ databases">
        <title>Connecting structure to function with the recovery of over 1000 high-quality activated sludge metagenome-assembled genomes encoding full-length rRNA genes using long-read sequencing.</title>
        <authorList>
            <person name="Singleton C.M."/>
            <person name="Petriglieri F."/>
            <person name="Kristensen J.M."/>
            <person name="Kirkegaard R.H."/>
            <person name="Michaelsen T.Y."/>
            <person name="Andersen M.H."/>
            <person name="Karst S.M."/>
            <person name="Dueholm M.S."/>
            <person name="Nielsen P.H."/>
            <person name="Albertsen M."/>
        </authorList>
    </citation>
    <scope>NUCLEOTIDE SEQUENCE [LARGE SCALE GENOMIC DNA]</scope>
    <source>
        <strain evidence="2">Ribe_18-Q3-R11-54_BAT3C.373</strain>
    </source>
</reference>
<organism evidence="2 3">
    <name type="scientific">Candidatus Defluviibacterium haderslevense</name>
    <dbReference type="NCBI Taxonomy" id="2981993"/>
    <lineage>
        <taxon>Bacteria</taxon>
        <taxon>Pseudomonadati</taxon>
        <taxon>Bacteroidota</taxon>
        <taxon>Saprospiria</taxon>
        <taxon>Saprospirales</taxon>
        <taxon>Saprospiraceae</taxon>
        <taxon>Candidatus Defluviibacterium</taxon>
    </lineage>
</organism>
<dbReference type="EMBL" id="JADKFW010000004">
    <property type="protein sequence ID" value="MBK9716183.1"/>
    <property type="molecule type" value="Genomic_DNA"/>
</dbReference>
<dbReference type="AlphaFoldDB" id="A0A9D7S6L4"/>
<keyword evidence="1" id="KW-0812">Transmembrane</keyword>
<dbReference type="Pfam" id="PF12412">
    <property type="entry name" value="DUF3667"/>
    <property type="match status" value="1"/>
</dbReference>
<proteinExistence type="predicted"/>